<dbReference type="InterPro" id="IPR011991">
    <property type="entry name" value="ArsR-like_HTH"/>
</dbReference>
<dbReference type="AlphaFoldDB" id="A0A562PV50"/>
<evidence type="ECO:0000259" key="4">
    <source>
        <dbReference type="PROSITE" id="PS50987"/>
    </source>
</evidence>
<evidence type="ECO:0000256" key="2">
    <source>
        <dbReference type="ARBA" id="ARBA00023125"/>
    </source>
</evidence>
<keyword evidence="3" id="KW-0804">Transcription</keyword>
<dbReference type="InterPro" id="IPR036390">
    <property type="entry name" value="WH_DNA-bd_sf"/>
</dbReference>
<dbReference type="OrthoDB" id="9790747at2"/>
<comment type="caution">
    <text evidence="5">The sequence shown here is derived from an EMBL/GenBank/DDBJ whole genome shotgun (WGS) entry which is preliminary data.</text>
</comment>
<keyword evidence="6" id="KW-1185">Reference proteome</keyword>
<dbReference type="SUPFAM" id="SSF46785">
    <property type="entry name" value="Winged helix' DNA-binding domain"/>
    <property type="match status" value="1"/>
</dbReference>
<accession>A0A562PV50</accession>
<organism evidence="5 6">
    <name type="scientific">Pseudomonas duriflava</name>
    <dbReference type="NCBI Taxonomy" id="459528"/>
    <lineage>
        <taxon>Bacteria</taxon>
        <taxon>Pseudomonadati</taxon>
        <taxon>Pseudomonadota</taxon>
        <taxon>Gammaproteobacteria</taxon>
        <taxon>Pseudomonadales</taxon>
        <taxon>Pseudomonadaceae</taxon>
        <taxon>Pseudomonas</taxon>
    </lineage>
</organism>
<dbReference type="InterPro" id="IPR036388">
    <property type="entry name" value="WH-like_DNA-bd_sf"/>
</dbReference>
<evidence type="ECO:0000313" key="5">
    <source>
        <dbReference type="EMBL" id="TWI48253.1"/>
    </source>
</evidence>
<protein>
    <submittedName>
        <fullName evidence="5">ArsR family transcriptional regulator</fullName>
    </submittedName>
</protein>
<dbReference type="PROSITE" id="PS50987">
    <property type="entry name" value="HTH_ARSR_2"/>
    <property type="match status" value="1"/>
</dbReference>
<keyword evidence="2" id="KW-0238">DNA-binding</keyword>
<dbReference type="InterPro" id="IPR001845">
    <property type="entry name" value="HTH_ArsR_DNA-bd_dom"/>
</dbReference>
<dbReference type="SMART" id="SM00418">
    <property type="entry name" value="HTH_ARSR"/>
    <property type="match status" value="1"/>
</dbReference>
<dbReference type="InterPro" id="IPR051081">
    <property type="entry name" value="HTH_MetalResp_TranReg"/>
</dbReference>
<name>A0A562PV50_9PSED</name>
<dbReference type="GO" id="GO:0003677">
    <property type="term" value="F:DNA binding"/>
    <property type="evidence" value="ECO:0007669"/>
    <property type="project" value="UniProtKB-KW"/>
</dbReference>
<dbReference type="EMBL" id="VLKY01000020">
    <property type="protein sequence ID" value="TWI48253.1"/>
    <property type="molecule type" value="Genomic_DNA"/>
</dbReference>
<reference evidence="5 6" key="1">
    <citation type="journal article" date="2015" name="Stand. Genomic Sci.">
        <title>Genomic Encyclopedia of Bacterial and Archaeal Type Strains, Phase III: the genomes of soil and plant-associated and newly described type strains.</title>
        <authorList>
            <person name="Whitman W.B."/>
            <person name="Woyke T."/>
            <person name="Klenk H.P."/>
            <person name="Zhou Y."/>
            <person name="Lilburn T.G."/>
            <person name="Beck B.J."/>
            <person name="De Vos P."/>
            <person name="Vandamme P."/>
            <person name="Eisen J.A."/>
            <person name="Garrity G."/>
            <person name="Hugenholtz P."/>
            <person name="Kyrpides N.C."/>
        </authorList>
    </citation>
    <scope>NUCLEOTIDE SEQUENCE [LARGE SCALE GENOMIC DNA]</scope>
    <source>
        <strain evidence="5 6">CGMCC 1.6858</strain>
    </source>
</reference>
<evidence type="ECO:0000313" key="6">
    <source>
        <dbReference type="Proteomes" id="UP000316905"/>
    </source>
</evidence>
<dbReference type="PANTHER" id="PTHR33154">
    <property type="entry name" value="TRANSCRIPTIONAL REGULATOR, ARSR FAMILY"/>
    <property type="match status" value="1"/>
</dbReference>
<dbReference type="Gene3D" id="1.10.10.10">
    <property type="entry name" value="Winged helix-like DNA-binding domain superfamily/Winged helix DNA-binding domain"/>
    <property type="match status" value="1"/>
</dbReference>
<gene>
    <name evidence="5" type="ORF">IQ22_04168</name>
</gene>
<evidence type="ECO:0000256" key="1">
    <source>
        <dbReference type="ARBA" id="ARBA00023015"/>
    </source>
</evidence>
<dbReference type="GO" id="GO:0003700">
    <property type="term" value="F:DNA-binding transcription factor activity"/>
    <property type="evidence" value="ECO:0007669"/>
    <property type="project" value="InterPro"/>
</dbReference>
<sequence>MIENQDRTAASTICQLELETLIRAIAHVSRRNILLWLKEPLTNFPNQQYGQNLGICMSEITRRCALSQSTVSRHLAQLKEAGLLDMKQVGTFRFFKRNEKSIRRFQSMLAEHLGIPWYLKRS</sequence>
<feature type="domain" description="HTH arsR-type" evidence="4">
    <location>
        <begin position="10"/>
        <end position="117"/>
    </location>
</feature>
<dbReference type="CDD" id="cd00090">
    <property type="entry name" value="HTH_ARSR"/>
    <property type="match status" value="1"/>
</dbReference>
<keyword evidence="1" id="KW-0805">Transcription regulation</keyword>
<proteinExistence type="predicted"/>
<dbReference type="PANTHER" id="PTHR33154:SF33">
    <property type="entry name" value="TRANSCRIPTIONAL REPRESSOR SDPR"/>
    <property type="match status" value="1"/>
</dbReference>
<evidence type="ECO:0000256" key="3">
    <source>
        <dbReference type="ARBA" id="ARBA00023163"/>
    </source>
</evidence>
<dbReference type="Pfam" id="PF01022">
    <property type="entry name" value="HTH_5"/>
    <property type="match status" value="1"/>
</dbReference>
<dbReference type="Proteomes" id="UP000316905">
    <property type="component" value="Unassembled WGS sequence"/>
</dbReference>